<dbReference type="Pfam" id="PF13181">
    <property type="entry name" value="TPR_8"/>
    <property type="match status" value="1"/>
</dbReference>
<evidence type="ECO:0000313" key="3">
    <source>
        <dbReference type="EMBL" id="MBB6511644.1"/>
    </source>
</evidence>
<dbReference type="AlphaFoldDB" id="A0A841RKZ9"/>
<dbReference type="InterPro" id="IPR051012">
    <property type="entry name" value="CellSynth/LPSAsmb/PSIAsmb"/>
</dbReference>
<comment type="caution">
    <text evidence="3">The sequence shown here is derived from an EMBL/GenBank/DDBJ whole genome shotgun (WGS) entry which is preliminary data.</text>
</comment>
<dbReference type="EMBL" id="JACHON010000001">
    <property type="protein sequence ID" value="MBB6511644.1"/>
    <property type="molecule type" value="Genomic_DNA"/>
</dbReference>
<organism evidence="3 4">
    <name type="scientific">Gracilibacillus halotolerans</name>
    <dbReference type="NCBI Taxonomy" id="74386"/>
    <lineage>
        <taxon>Bacteria</taxon>
        <taxon>Bacillati</taxon>
        <taxon>Bacillota</taxon>
        <taxon>Bacilli</taxon>
        <taxon>Bacillales</taxon>
        <taxon>Bacillaceae</taxon>
        <taxon>Gracilibacillus</taxon>
    </lineage>
</organism>
<evidence type="ECO:0000256" key="2">
    <source>
        <dbReference type="ARBA" id="ARBA00022803"/>
    </source>
</evidence>
<dbReference type="InterPro" id="IPR019734">
    <property type="entry name" value="TPR_rpt"/>
</dbReference>
<accession>A0A841RKZ9</accession>
<evidence type="ECO:0000256" key="1">
    <source>
        <dbReference type="ARBA" id="ARBA00022737"/>
    </source>
</evidence>
<name>A0A841RKZ9_9BACI</name>
<dbReference type="Gene3D" id="1.25.40.10">
    <property type="entry name" value="Tetratricopeptide repeat domain"/>
    <property type="match status" value="3"/>
</dbReference>
<protein>
    <submittedName>
        <fullName evidence="3">Tetratricopeptide (TPR) repeat protein</fullName>
    </submittedName>
</protein>
<dbReference type="Pfam" id="PF14559">
    <property type="entry name" value="TPR_19"/>
    <property type="match status" value="2"/>
</dbReference>
<reference evidence="3 4" key="1">
    <citation type="submission" date="2020-08" db="EMBL/GenBank/DDBJ databases">
        <title>Genomic Encyclopedia of Type Strains, Phase IV (KMG-IV): sequencing the most valuable type-strain genomes for metagenomic binning, comparative biology and taxonomic classification.</title>
        <authorList>
            <person name="Goeker M."/>
        </authorList>
    </citation>
    <scope>NUCLEOTIDE SEQUENCE [LARGE SCALE GENOMIC DNA]</scope>
    <source>
        <strain evidence="3 4">DSM 11805</strain>
    </source>
</reference>
<keyword evidence="4" id="KW-1185">Reference proteome</keyword>
<dbReference type="PANTHER" id="PTHR45586:SF1">
    <property type="entry name" value="LIPOPOLYSACCHARIDE ASSEMBLY PROTEIN B"/>
    <property type="match status" value="1"/>
</dbReference>
<dbReference type="RefSeq" id="WP_184244057.1">
    <property type="nucleotide sequence ID" value="NZ_BAAACU010000022.1"/>
</dbReference>
<gene>
    <name evidence="3" type="ORF">GGQ92_000411</name>
</gene>
<proteinExistence type="predicted"/>
<sequence>MNTIDNAIALIQHGKTEEALEILASEAKNANDEERLDIAQIYIELGLIDRAEKLLTKIIDKQPSLSVAKLMLAEIYTDEQKDDEAILLLNEIRETDPYYLQALLQLADVYQAQGLNEVALSKMLEAKNIDPNEPLIDLALGELTFALGDYQRASIYFQKLSHDPDFREDKNILSKLAESYGLIGDFENALLFYERLDSDNPDTLFRYGFIAYKLERYELAVQIWEQVKEEAFEYTSLYQYLADAYEQTGQEDLAFQTLEEGMQVDTLNKELYLEAAKLALKLNHFDKSIKYANQSLSLDNEYEDAILFLVETYKNQGDTDALIDLLTHQTDIDVLNGIFEWELAKTLAEEEVFDQALNHYQNAYNKLKHDSEFLKEYGYFLLEEGRKEEATSILRSYIKLEPADFSVAELLQRIIEDDEVISD</sequence>
<evidence type="ECO:0000313" key="4">
    <source>
        <dbReference type="Proteomes" id="UP000572212"/>
    </source>
</evidence>
<dbReference type="SUPFAM" id="SSF48452">
    <property type="entry name" value="TPR-like"/>
    <property type="match status" value="3"/>
</dbReference>
<keyword evidence="1" id="KW-0677">Repeat</keyword>
<keyword evidence="2" id="KW-0802">TPR repeat</keyword>
<dbReference type="SMART" id="SM00028">
    <property type="entry name" value="TPR"/>
    <property type="match status" value="8"/>
</dbReference>
<dbReference type="InterPro" id="IPR011990">
    <property type="entry name" value="TPR-like_helical_dom_sf"/>
</dbReference>
<dbReference type="Proteomes" id="UP000572212">
    <property type="component" value="Unassembled WGS sequence"/>
</dbReference>
<dbReference type="PANTHER" id="PTHR45586">
    <property type="entry name" value="TPR REPEAT-CONTAINING PROTEIN PA4667"/>
    <property type="match status" value="1"/>
</dbReference>